<feature type="region of interest" description="Disordered" evidence="1">
    <location>
        <begin position="1"/>
        <end position="23"/>
    </location>
</feature>
<feature type="compositionally biased region" description="Basic and acidic residues" evidence="1">
    <location>
        <begin position="38"/>
        <end position="49"/>
    </location>
</feature>
<evidence type="ECO:0000313" key="2">
    <source>
        <dbReference type="EMBL" id="CAE6759065.1"/>
    </source>
</evidence>
<keyword evidence="3" id="KW-1185">Reference proteome</keyword>
<dbReference type="EMBL" id="CAJNBJ010000016">
    <property type="protein sequence ID" value="CAE6759065.1"/>
    <property type="molecule type" value="Genomic_DNA"/>
</dbReference>
<reference evidence="2 3" key="1">
    <citation type="submission" date="2021-02" db="EMBL/GenBank/DDBJ databases">
        <authorList>
            <person name="Han P."/>
        </authorList>
    </citation>
    <scope>NUCLEOTIDE SEQUENCE [LARGE SCALE GENOMIC DNA]</scope>
    <source>
        <strain evidence="2">Candidatus Nitrospira sp. ZN2</strain>
    </source>
</reference>
<sequence length="68" mass="7530">MSRPSLRTGTSRRCQPRTDHATMMEGVFYVDPVSPKQQRTEAPHLHTDFGKAPASGKPIPNQAGIDLR</sequence>
<protein>
    <submittedName>
        <fullName evidence="2">Uncharacterized protein</fullName>
    </submittedName>
</protein>
<evidence type="ECO:0000256" key="1">
    <source>
        <dbReference type="SAM" id="MobiDB-lite"/>
    </source>
</evidence>
<comment type="caution">
    <text evidence="2">The sequence shown here is derived from an EMBL/GenBank/DDBJ whole genome shotgun (WGS) entry which is preliminary data.</text>
</comment>
<proteinExistence type="predicted"/>
<dbReference type="Proteomes" id="UP000675880">
    <property type="component" value="Unassembled WGS sequence"/>
</dbReference>
<accession>A0ABN7LSJ5</accession>
<feature type="region of interest" description="Disordered" evidence="1">
    <location>
        <begin position="35"/>
        <end position="68"/>
    </location>
</feature>
<feature type="compositionally biased region" description="Polar residues" evidence="1">
    <location>
        <begin position="1"/>
        <end position="13"/>
    </location>
</feature>
<organism evidence="2 3">
    <name type="scientific">Nitrospira defluvii</name>
    <dbReference type="NCBI Taxonomy" id="330214"/>
    <lineage>
        <taxon>Bacteria</taxon>
        <taxon>Pseudomonadati</taxon>
        <taxon>Nitrospirota</taxon>
        <taxon>Nitrospiria</taxon>
        <taxon>Nitrospirales</taxon>
        <taxon>Nitrospiraceae</taxon>
        <taxon>Nitrospira</taxon>
    </lineage>
</organism>
<evidence type="ECO:0000313" key="3">
    <source>
        <dbReference type="Proteomes" id="UP000675880"/>
    </source>
</evidence>
<gene>
    <name evidence="2" type="ORF">NSPZN2_30551</name>
</gene>
<name>A0ABN7LSJ5_9BACT</name>